<feature type="compositionally biased region" description="Low complexity" evidence="1">
    <location>
        <begin position="241"/>
        <end position="252"/>
    </location>
</feature>
<proteinExistence type="predicted"/>
<protein>
    <recommendedName>
        <fullName evidence="2">VWFA domain-containing protein</fullName>
    </recommendedName>
</protein>
<dbReference type="SUPFAM" id="SSF53300">
    <property type="entry name" value="vWA-like"/>
    <property type="match status" value="1"/>
</dbReference>
<dbReference type="SMART" id="SM00327">
    <property type="entry name" value="VWA"/>
    <property type="match status" value="1"/>
</dbReference>
<dbReference type="Proteomes" id="UP001500279">
    <property type="component" value="Unassembled WGS sequence"/>
</dbReference>
<dbReference type="EMBL" id="BAAAEW010000011">
    <property type="protein sequence ID" value="GAA0750414.1"/>
    <property type="molecule type" value="Genomic_DNA"/>
</dbReference>
<dbReference type="InterPro" id="IPR002035">
    <property type="entry name" value="VWF_A"/>
</dbReference>
<sequence>MTGLSRRAVASWRGHAERWLLSGAACALAACLLNPGWVVERARFEHVIVLDITQSMDVQDELLDGKPVSRLAYAKHALRAALLRLPCGSKVGWGVFTEYRSFLLFEPVEVCANLSELRATLAGIDGRMAWSGNSEIAKGLHSGIDVARQLPGHPALVFVTDGQEAPPLNPRHRPSFDDKPGEVAGLIVGVGDLRPSPIPKSDPSGRPLGFWQADEVAQADLYGRGRGSSLSGETMTDDGDAAPAPALGATPGSEHLSALREPYLRLLGSERGLAFTRLASADVLAAALTAPALAKPTPVRADGRVILAVLALVSLLARYAKLPRRLSRLDRHAAVRGALLGVALSGAVATPPAAANDRPFQVARTAVLEDDEQVWSFESWAQRLGKVRGLSVEPEYTFEAGTSVQFELTRLDDRRGSETGHEAEVEFKQLFNDIARDGWGWGLSATLAAERTHDSGGTLPSVEIKLPLSIALGDSGGFLHLNVGIGKARDARRSWNGAVGIERELFKRTLFFAELARENEATFMQVGARHWLRRDRLAIDFGLQQQRADGLRTSGFVVGLGWYDL</sequence>
<accession>A0ABN1JZM2</accession>
<dbReference type="InterPro" id="IPR036465">
    <property type="entry name" value="vWFA_dom_sf"/>
</dbReference>
<dbReference type="PROSITE" id="PS51257">
    <property type="entry name" value="PROKAR_LIPOPROTEIN"/>
    <property type="match status" value="1"/>
</dbReference>
<name>A0ABN1JZM2_9BURK</name>
<dbReference type="Gene3D" id="3.40.50.410">
    <property type="entry name" value="von Willebrand factor, type A domain"/>
    <property type="match status" value="1"/>
</dbReference>
<evidence type="ECO:0000259" key="2">
    <source>
        <dbReference type="SMART" id="SM00327"/>
    </source>
</evidence>
<gene>
    <name evidence="3" type="ORF">GCM10009107_22050</name>
</gene>
<evidence type="ECO:0000256" key="1">
    <source>
        <dbReference type="SAM" id="MobiDB-lite"/>
    </source>
</evidence>
<dbReference type="CDD" id="cd00198">
    <property type="entry name" value="vWFA"/>
    <property type="match status" value="1"/>
</dbReference>
<comment type="caution">
    <text evidence="3">The sequence shown here is derived from an EMBL/GenBank/DDBJ whole genome shotgun (WGS) entry which is preliminary data.</text>
</comment>
<evidence type="ECO:0000313" key="3">
    <source>
        <dbReference type="EMBL" id="GAA0750414.1"/>
    </source>
</evidence>
<feature type="domain" description="VWFA" evidence="2">
    <location>
        <begin position="43"/>
        <end position="221"/>
    </location>
</feature>
<reference evidence="3 4" key="1">
    <citation type="journal article" date="2019" name="Int. J. Syst. Evol. Microbiol.">
        <title>The Global Catalogue of Microorganisms (GCM) 10K type strain sequencing project: providing services to taxonomists for standard genome sequencing and annotation.</title>
        <authorList>
            <consortium name="The Broad Institute Genomics Platform"/>
            <consortium name="The Broad Institute Genome Sequencing Center for Infectious Disease"/>
            <person name="Wu L."/>
            <person name="Ma J."/>
        </authorList>
    </citation>
    <scope>NUCLEOTIDE SEQUENCE [LARGE SCALE GENOMIC DNA]</scope>
    <source>
        <strain evidence="3 4">JCM 15503</strain>
    </source>
</reference>
<evidence type="ECO:0000313" key="4">
    <source>
        <dbReference type="Proteomes" id="UP001500279"/>
    </source>
</evidence>
<keyword evidence="4" id="KW-1185">Reference proteome</keyword>
<feature type="region of interest" description="Disordered" evidence="1">
    <location>
        <begin position="223"/>
        <end position="252"/>
    </location>
</feature>
<dbReference type="RefSeq" id="WP_231012065.1">
    <property type="nucleotide sequence ID" value="NZ_BAAAEW010000011.1"/>
</dbReference>
<organism evidence="3 4">
    <name type="scientific">Ideonella azotifigens</name>
    <dbReference type="NCBI Taxonomy" id="513160"/>
    <lineage>
        <taxon>Bacteria</taxon>
        <taxon>Pseudomonadati</taxon>
        <taxon>Pseudomonadota</taxon>
        <taxon>Betaproteobacteria</taxon>
        <taxon>Burkholderiales</taxon>
        <taxon>Sphaerotilaceae</taxon>
        <taxon>Ideonella</taxon>
    </lineage>
</organism>